<feature type="compositionally biased region" description="Low complexity" evidence="1">
    <location>
        <begin position="1066"/>
        <end position="1078"/>
    </location>
</feature>
<gene>
    <name evidence="2" type="ORF">C2E21_2985</name>
</gene>
<feature type="compositionally biased region" description="Low complexity" evidence="1">
    <location>
        <begin position="805"/>
        <end position="815"/>
    </location>
</feature>
<feature type="region of interest" description="Disordered" evidence="1">
    <location>
        <begin position="257"/>
        <end position="307"/>
    </location>
</feature>
<sequence>MEESESQAASKVQQLFEAELGSGPRPLPDELRASSSGLGAVSREREELRFKVAAGRSLDYQAVPWAGTLLGVTHHPARQPAHRKPHAAAPPATQAHAVLWTLVQPSARLGINSSLSAVDEGPTGFAGWHQDGFVDLTERVGLDYELTRHPASGISGELLLSATSPKLPLLPRVTARHRVATSQAAGTLRHSTQLSLPLLGGAAVAKAELAEPPLGSEVAAAYGSVLRLELQGRSTRSRGLAGGIKIQPGLTDKFRTADEAAAGSSSSNGSSSGCGSDSDDEALGGSGAMGGSGETRAPQQGGQGRVPGLKLELVPGAVRSWQDVSGRWQQAWGGRLRSSMAYQARQRRWTLSLNQRLTGWLSTMGSLVCDVPGEAAGAAAAAAEEANGCIEAGASSSSARFTPFGEVTDLQLAPTKQYGDAAFPRDFAHVSLRPKDEAALRKCVSAYNGCKWKGGVLRCGLARQHYAELLAAERAGGGGAAASGGEQADEPGLPPLEPGVTLRLRPPKAPTAVEVQLGSGAKLSNFPEVAAGRGGPAGEAAWEPLAVPPRSGYRFEAHLQRIAADLPPQLLAAVEERRERGRRLAEARQAEAQQAAGTAVAYHYSDGEMEEDGEASDSLQLESDDDAATAAAAAAAMVTARERRLAAAAAGRPASAEGGGKKPRQQEQAADARRQRRLAVVDFVQGGEQQAAGGSGRGAADLSRFDSDSDAEWAGPPAGPPASRAAAKQQQGVQRAAVQPAKRRQEQPVRELPPAKQQRRVEPAPQPSGSSGSSGGSELEEWLAGAGGNSPSSSSGGGGSGGSQGAEEPQAGAGAFEWASSGEEVASEPDASSGSSGGSELEEWLAQAGETDALASDVQAEHPNTVAPSTGQAVPVGSKQPQQQPHNAAEAAQLEPQQAAPAAGQQQQQARQQQQRQQRGVVDFLEGEAATGRQWWQKPPPAIDLDRFASSSEDEEGAPQAQQGAALGSERRRQERTIPQVDGAADSDSDSEEETSSSDSEASSEDGSGSSRSDEEKEEGSGGSGSSSSSEDEEASGGSSSSEEEGSESDEEQAVAAGKTAKERPASASAQSSGGNSHSESEDEEAAGSAAAAAAAAAAAEEQRQLAALAALFPEGAAFKRSEPLPQIEATWRASREGWAQDYRQKHRQAVRLVGRASGGGKRQRKG</sequence>
<dbReference type="OrthoDB" id="514289at2759"/>
<feature type="compositionally biased region" description="Gly residues" evidence="1">
    <location>
        <begin position="795"/>
        <end position="804"/>
    </location>
</feature>
<name>A0A2P6TX50_CHLSO</name>
<feature type="compositionally biased region" description="Low complexity" evidence="1">
    <location>
        <begin position="646"/>
        <end position="656"/>
    </location>
</feature>
<feature type="region of interest" description="Disordered" evidence="1">
    <location>
        <begin position="477"/>
        <end position="499"/>
    </location>
</feature>
<keyword evidence="3" id="KW-1185">Reference proteome</keyword>
<feature type="compositionally biased region" description="Low complexity" evidence="1">
    <location>
        <begin position="1087"/>
        <end position="1103"/>
    </location>
</feature>
<evidence type="ECO:0000313" key="3">
    <source>
        <dbReference type="Proteomes" id="UP000239899"/>
    </source>
</evidence>
<organism evidence="2 3">
    <name type="scientific">Chlorella sorokiniana</name>
    <name type="common">Freshwater green alga</name>
    <dbReference type="NCBI Taxonomy" id="3076"/>
    <lineage>
        <taxon>Eukaryota</taxon>
        <taxon>Viridiplantae</taxon>
        <taxon>Chlorophyta</taxon>
        <taxon>core chlorophytes</taxon>
        <taxon>Trebouxiophyceae</taxon>
        <taxon>Chlorellales</taxon>
        <taxon>Chlorellaceae</taxon>
        <taxon>Chlorella clade</taxon>
        <taxon>Chlorella</taxon>
    </lineage>
</organism>
<reference evidence="2 3" key="1">
    <citation type="journal article" date="2018" name="Plant J.">
        <title>Genome sequences of Chlorella sorokiniana UTEX 1602 and Micractinium conductrix SAG 241.80: implications to maltose excretion by a green alga.</title>
        <authorList>
            <person name="Arriola M.B."/>
            <person name="Velmurugan N."/>
            <person name="Zhang Y."/>
            <person name="Plunkett M.H."/>
            <person name="Hondzo H."/>
            <person name="Barney B.M."/>
        </authorList>
    </citation>
    <scope>NUCLEOTIDE SEQUENCE [LARGE SCALE GENOMIC DNA]</scope>
    <source>
        <strain evidence="3">UTEX 1602</strain>
    </source>
</reference>
<feature type="compositionally biased region" description="Polar residues" evidence="1">
    <location>
        <begin position="1"/>
        <end position="13"/>
    </location>
</feature>
<comment type="caution">
    <text evidence="2">The sequence shown here is derived from an EMBL/GenBank/DDBJ whole genome shotgun (WGS) entry which is preliminary data.</text>
</comment>
<feature type="region of interest" description="Disordered" evidence="1">
    <location>
        <begin position="646"/>
        <end position="1103"/>
    </location>
</feature>
<protein>
    <submittedName>
        <fullName evidence="2">Uncharacterized protein</fullName>
    </submittedName>
</protein>
<feature type="compositionally biased region" description="Low complexity" evidence="1">
    <location>
        <begin position="259"/>
        <end position="276"/>
    </location>
</feature>
<dbReference type="Proteomes" id="UP000239899">
    <property type="component" value="Unassembled WGS sequence"/>
</dbReference>
<feature type="compositionally biased region" description="Acidic residues" evidence="1">
    <location>
        <begin position="1042"/>
        <end position="1053"/>
    </location>
</feature>
<dbReference type="STRING" id="3076.A0A2P6TX50"/>
<feature type="compositionally biased region" description="Low complexity" evidence="1">
    <location>
        <begin position="997"/>
        <end position="1011"/>
    </location>
</feature>
<evidence type="ECO:0000256" key="1">
    <source>
        <dbReference type="SAM" id="MobiDB-lite"/>
    </source>
</evidence>
<proteinExistence type="predicted"/>
<dbReference type="AlphaFoldDB" id="A0A2P6TX50"/>
<accession>A0A2P6TX50</accession>
<feature type="compositionally biased region" description="Low complexity" evidence="1">
    <location>
        <begin position="958"/>
        <end position="968"/>
    </location>
</feature>
<feature type="compositionally biased region" description="Gly residues" evidence="1">
    <location>
        <begin position="284"/>
        <end position="293"/>
    </location>
</feature>
<feature type="compositionally biased region" description="Low complexity" evidence="1">
    <location>
        <begin position="888"/>
        <end position="920"/>
    </location>
</feature>
<feature type="region of interest" description="Disordered" evidence="1">
    <location>
        <begin position="1"/>
        <end position="38"/>
    </location>
</feature>
<dbReference type="EMBL" id="LHPG02000005">
    <property type="protein sequence ID" value="PRW58640.1"/>
    <property type="molecule type" value="Genomic_DNA"/>
</dbReference>
<feature type="compositionally biased region" description="Acidic residues" evidence="1">
    <location>
        <begin position="985"/>
        <end position="996"/>
    </location>
</feature>
<evidence type="ECO:0000313" key="2">
    <source>
        <dbReference type="EMBL" id="PRW58640.1"/>
    </source>
</evidence>